<dbReference type="AlphaFoldDB" id="A0A368KRA6"/>
<evidence type="ECO:0000256" key="7">
    <source>
        <dbReference type="SAM" id="Phobius"/>
    </source>
</evidence>
<feature type="transmembrane region" description="Helical" evidence="7">
    <location>
        <begin position="431"/>
        <end position="450"/>
    </location>
</feature>
<protein>
    <submittedName>
        <fullName evidence="9">HlyD family efflux transporter periplasmic adaptor subunit</fullName>
    </submittedName>
</protein>
<dbReference type="Pfam" id="PF02163">
    <property type="entry name" value="Peptidase_M50"/>
    <property type="match status" value="1"/>
</dbReference>
<evidence type="ECO:0000256" key="3">
    <source>
        <dbReference type="ARBA" id="ARBA00007931"/>
    </source>
</evidence>
<evidence type="ECO:0000313" key="9">
    <source>
        <dbReference type="EMBL" id="RCS49415.1"/>
    </source>
</evidence>
<evidence type="ECO:0000313" key="10">
    <source>
        <dbReference type="Proteomes" id="UP000253562"/>
    </source>
</evidence>
<feature type="transmembrane region" description="Helical" evidence="7">
    <location>
        <begin position="389"/>
        <end position="410"/>
    </location>
</feature>
<dbReference type="GO" id="GO:0012505">
    <property type="term" value="C:endomembrane system"/>
    <property type="evidence" value="ECO:0007669"/>
    <property type="project" value="UniProtKB-SubCell"/>
</dbReference>
<evidence type="ECO:0000259" key="8">
    <source>
        <dbReference type="Pfam" id="PF02163"/>
    </source>
</evidence>
<feature type="domain" description="Peptidase M50" evidence="8">
    <location>
        <begin position="200"/>
        <end position="407"/>
    </location>
</feature>
<comment type="cofactor">
    <cofactor evidence="1">
        <name>Zn(2+)</name>
        <dbReference type="ChEBI" id="CHEBI:29105"/>
    </cofactor>
</comment>
<evidence type="ECO:0000256" key="5">
    <source>
        <dbReference type="ARBA" id="ARBA00022989"/>
    </source>
</evidence>
<keyword evidence="4 7" id="KW-0812">Transmembrane</keyword>
<dbReference type="PANTHER" id="PTHR13325">
    <property type="entry name" value="PROTEASE M50 MEMBRANE-BOUND TRANSCRIPTION FACTOR SITE 2 PROTEASE"/>
    <property type="match status" value="1"/>
</dbReference>
<evidence type="ECO:0000256" key="6">
    <source>
        <dbReference type="ARBA" id="ARBA00023136"/>
    </source>
</evidence>
<comment type="similarity">
    <text evidence="3">Belongs to the peptidase M50B family.</text>
</comment>
<reference evidence="9 10" key="1">
    <citation type="submission" date="2018-07" db="EMBL/GenBank/DDBJ databases">
        <title>Comparative genomes isolates from brazilian mangrove.</title>
        <authorList>
            <person name="De Araujo J.E."/>
            <person name="Taketani R.G."/>
            <person name="Silva M.C.P."/>
            <person name="Lourenco M.V."/>
            <person name="Oliveira V.M."/>
            <person name="Andreote F.D."/>
        </authorList>
    </citation>
    <scope>NUCLEOTIDE SEQUENCE [LARGE SCALE GENOMIC DNA]</scope>
    <source>
        <strain evidence="9 10">HEX PRIS-MGV</strain>
    </source>
</reference>
<feature type="transmembrane region" description="Helical" evidence="7">
    <location>
        <begin position="157"/>
        <end position="175"/>
    </location>
</feature>
<sequence>MSTSSVQDETILRSVVRVRPDLVYARRIEEGEEIWVVKDPITLRYFHFGPAEVFIMRLVDGRHGLSAIKKQYDTQFAPQRISQQEIVAFCHRLHQRGLLISSAENQADTLLRRRQNQQWMKWASLPLHVLAIRLPGIDPERFLTATQGAVRWLFHRTTIAIVLSLALLVLLLGLLNLETITTRLPDQSQFFRGENLVILLVTMVLVKVLHELGHAYCCKTLGGECHQLGVLLMVFAPAMYCEVSDAWLFPKRWQRILVSAAGMYVEVILAMLAFGLWFFARPGAVSDWLLNIVFVCGVSTLLVNANPLLRYDGYYILADVLNLPNLSSRASEALWIPIRNWFQRRPRTVVREPKLVILRIYAVLAIVYRTLVFALILWFLYLACRTNDIIPVWHVVVTLFLVGILLRPAMMAFHWLRQPRRKGQAMLKRRVLFATGLLLLMGAGLALIPIPTRIHVPVIAEIKSDYRVYVQIDGTVLETLSPDTQVYPGDVLATLVNEDLTADLLKTAGEIKLQRQHLASLKLRASNRAEVAAQIPTAESALQDLLDRETVLKRKADQLLIRSPEEGVVISAPRKFAEGDSARFLPTWSGDPLDRANRGCFLQRGDLLCLIGDKKSLQARLFVSQDQIELIRPGDQVSILFDGMATHAIRGTVQEVSTDQTAEVPRNLSRNLTLRVQRQNDGSLALADGAFSVTVDLSEHDKTTLLPGTTGRAVVVGRSQTVWQIVARFLQLNFRFFS</sequence>
<keyword evidence="6 7" id="KW-0472">Membrane</keyword>
<dbReference type="GO" id="GO:0031293">
    <property type="term" value="P:membrane protein intracellular domain proteolysis"/>
    <property type="evidence" value="ECO:0007669"/>
    <property type="project" value="TreeGrafter"/>
</dbReference>
<dbReference type="GO" id="GO:0005737">
    <property type="term" value="C:cytoplasm"/>
    <property type="evidence" value="ECO:0007669"/>
    <property type="project" value="TreeGrafter"/>
</dbReference>
<evidence type="ECO:0000256" key="4">
    <source>
        <dbReference type="ARBA" id="ARBA00022692"/>
    </source>
</evidence>
<dbReference type="OrthoDB" id="9759690at2"/>
<feature type="transmembrane region" description="Helical" evidence="7">
    <location>
        <begin position="196"/>
        <end position="216"/>
    </location>
</feature>
<dbReference type="PANTHER" id="PTHR13325:SF3">
    <property type="entry name" value="MEMBRANE-BOUND TRANSCRIPTION FACTOR SITE-2 PROTEASE"/>
    <property type="match status" value="1"/>
</dbReference>
<comment type="subcellular location">
    <subcellularLocation>
        <location evidence="2">Endomembrane system</location>
        <topology evidence="2">Multi-pass membrane protein</topology>
    </subcellularLocation>
</comment>
<feature type="transmembrane region" description="Helical" evidence="7">
    <location>
        <begin position="256"/>
        <end position="279"/>
    </location>
</feature>
<accession>A0A368KRA6</accession>
<dbReference type="InterPro" id="IPR008915">
    <property type="entry name" value="Peptidase_M50"/>
</dbReference>
<comment type="caution">
    <text evidence="9">The sequence shown here is derived from an EMBL/GenBank/DDBJ whole genome shotgun (WGS) entry which is preliminary data.</text>
</comment>
<organism evidence="9 10">
    <name type="scientific">Bremerella cremea</name>
    <dbReference type="NCBI Taxonomy" id="1031537"/>
    <lineage>
        <taxon>Bacteria</taxon>
        <taxon>Pseudomonadati</taxon>
        <taxon>Planctomycetota</taxon>
        <taxon>Planctomycetia</taxon>
        <taxon>Pirellulales</taxon>
        <taxon>Pirellulaceae</taxon>
        <taxon>Bremerella</taxon>
    </lineage>
</organism>
<dbReference type="RefSeq" id="WP_114369128.1">
    <property type="nucleotide sequence ID" value="NZ_QPEX01000024.1"/>
</dbReference>
<dbReference type="GO" id="GO:0016020">
    <property type="term" value="C:membrane"/>
    <property type="evidence" value="ECO:0007669"/>
    <property type="project" value="InterPro"/>
</dbReference>
<dbReference type="Proteomes" id="UP000253562">
    <property type="component" value="Unassembled WGS sequence"/>
</dbReference>
<dbReference type="EMBL" id="QPEX01000024">
    <property type="protein sequence ID" value="RCS49415.1"/>
    <property type="molecule type" value="Genomic_DNA"/>
</dbReference>
<name>A0A368KRA6_9BACT</name>
<dbReference type="Gene3D" id="2.40.30.170">
    <property type="match status" value="1"/>
</dbReference>
<proteinExistence type="inferred from homology"/>
<feature type="transmembrane region" description="Helical" evidence="7">
    <location>
        <begin position="360"/>
        <end position="383"/>
    </location>
</feature>
<feature type="transmembrane region" description="Helical" evidence="7">
    <location>
        <begin position="228"/>
        <end position="249"/>
    </location>
</feature>
<dbReference type="InterPro" id="IPR001193">
    <property type="entry name" value="MBTPS2"/>
</dbReference>
<evidence type="ECO:0000256" key="2">
    <source>
        <dbReference type="ARBA" id="ARBA00004127"/>
    </source>
</evidence>
<evidence type="ECO:0000256" key="1">
    <source>
        <dbReference type="ARBA" id="ARBA00001947"/>
    </source>
</evidence>
<gene>
    <name evidence="9" type="ORF">DTL42_12885</name>
</gene>
<feature type="transmembrane region" description="Helical" evidence="7">
    <location>
        <begin position="285"/>
        <end position="305"/>
    </location>
</feature>
<keyword evidence="5 7" id="KW-1133">Transmembrane helix</keyword>
<dbReference type="GO" id="GO:0004222">
    <property type="term" value="F:metalloendopeptidase activity"/>
    <property type="evidence" value="ECO:0007669"/>
    <property type="project" value="InterPro"/>
</dbReference>